<feature type="compositionally biased region" description="Polar residues" evidence="1">
    <location>
        <begin position="179"/>
        <end position="189"/>
    </location>
</feature>
<sequence>MATPNRATPVPVYIGSGGSAPPNMAPPVPVYIVSRGSTPPNMAPQHGARLPCMSGGPPTWRPAPVYERGSPNMAPPNMAPQTWRPAPHLALGAALRPAGTRSGAGLHGGRMRLEGRGRRVPGGRNVGGASVVMRRGGGPSLPGCCVSLRVPRCKCDQTVGPGLTYTPRLSPPQRGGSDDSPNGRASQGRQAHRGAAPSPGTNPAPPKNIISMHGPAPDLGDQPGVPQRTPLACPSRRRNRGLACVGAPGLPAFPKKLITIPGTPGDQCGFIERPAGQCARGRVFRQKSN</sequence>
<protein>
    <submittedName>
        <fullName evidence="2">Uncharacterized protein</fullName>
    </submittedName>
</protein>
<evidence type="ECO:0000313" key="2">
    <source>
        <dbReference type="EMBL" id="AWW09910.1"/>
    </source>
</evidence>
<reference evidence="2" key="1">
    <citation type="journal article" date="2018" name="MSphere">
        <title>Ultrasensitive Capture of Human Herpes Simplex Virus Genomes Directly from Clinical Samples Reveals Extraordinarily Limited Evolution in Cell Culture.</title>
        <authorList>
            <person name="Greninger A.L."/>
            <person name="Roychoudhury P."/>
            <person name="Xie H."/>
            <person name="Casto A."/>
            <person name="Cent A."/>
            <person name="Pepper G."/>
            <person name="Koelle D.M."/>
            <person name="Huang M.L."/>
            <person name="Wald A."/>
            <person name="Johnston C."/>
            <person name="Jerome K.R."/>
        </authorList>
    </citation>
    <scope>NUCLEOTIDE SEQUENCE</scope>
    <source>
        <strain evidence="2">1998-7487</strain>
    </source>
</reference>
<accession>A0A2Z4H562</accession>
<feature type="region of interest" description="Disordered" evidence="1">
    <location>
        <begin position="156"/>
        <end position="234"/>
    </location>
</feature>
<name>A0A2Z4H562_HHV1</name>
<organismHost>
    <name type="scientific">Homo sapiens</name>
    <name type="common">Human</name>
    <dbReference type="NCBI Taxonomy" id="9606"/>
</organismHost>
<feature type="region of interest" description="Disordered" evidence="1">
    <location>
        <begin position="98"/>
        <end position="134"/>
    </location>
</feature>
<proteinExistence type="predicted"/>
<organism evidence="2">
    <name type="scientific">Human herpesvirus 1</name>
    <name type="common">HHV-1</name>
    <name type="synonym">Human herpes simplex virus 1</name>
    <dbReference type="NCBI Taxonomy" id="10298"/>
    <lineage>
        <taxon>Viruses</taxon>
        <taxon>Duplodnaviria</taxon>
        <taxon>Heunggongvirae</taxon>
        <taxon>Peploviricota</taxon>
        <taxon>Herviviricetes</taxon>
        <taxon>Herpesvirales</taxon>
        <taxon>Orthoherpesviridae</taxon>
        <taxon>Alphaherpesvirinae</taxon>
        <taxon>Simplexvirus</taxon>
        <taxon>Simplexvirus humanalpha1</taxon>
    </lineage>
</organism>
<evidence type="ECO:0000256" key="1">
    <source>
        <dbReference type="SAM" id="MobiDB-lite"/>
    </source>
</evidence>
<dbReference type="EMBL" id="MG999861">
    <property type="protein sequence ID" value="AWW09910.1"/>
    <property type="molecule type" value="Genomic_DNA"/>
</dbReference>